<proteinExistence type="predicted"/>
<dbReference type="RefSeq" id="XP_073912503.1">
    <property type="nucleotide sequence ID" value="XM_074056402.1"/>
</dbReference>
<dbReference type="Proteomes" id="UP001732720">
    <property type="component" value="Chromosome 15"/>
</dbReference>
<evidence type="ECO:0000313" key="1">
    <source>
        <dbReference type="Proteomes" id="UP001732720"/>
    </source>
</evidence>
<sequence length="171" mass="19181">MHLLKGNIGTGLLGLPLAIKNAGVVVRLLCYLLGPVSLVFTGIISVHCTHILVRCSHFLCQRFKKPALGYSDTVSLAMEASPWSCLQKQAAWGRGYLLSQYTLHPTTDEWIKKMWYLYTMEFCAAMKKNEMLSFSGNSIGTSKVPPQRGFQEIMEELDGMFKSRWAAKLIC</sequence>
<keyword evidence="1" id="KW-1185">Reference proteome</keyword>
<organism evidence="1 2">
    <name type="scientific">Castor canadensis</name>
    <name type="common">American beaver</name>
    <dbReference type="NCBI Taxonomy" id="51338"/>
    <lineage>
        <taxon>Eukaryota</taxon>
        <taxon>Metazoa</taxon>
        <taxon>Chordata</taxon>
        <taxon>Craniata</taxon>
        <taxon>Vertebrata</taxon>
        <taxon>Euteleostomi</taxon>
        <taxon>Mammalia</taxon>
        <taxon>Eutheria</taxon>
        <taxon>Euarchontoglires</taxon>
        <taxon>Glires</taxon>
        <taxon>Rodentia</taxon>
        <taxon>Castorimorpha</taxon>
        <taxon>Castoridae</taxon>
        <taxon>Castor</taxon>
    </lineage>
</organism>
<name>A0AC58L5S5_CASCN</name>
<evidence type="ECO:0000313" key="2">
    <source>
        <dbReference type="RefSeq" id="XP_073912503.1"/>
    </source>
</evidence>
<gene>
    <name evidence="2" type="primary">LOC141417494</name>
</gene>
<reference evidence="2" key="1">
    <citation type="submission" date="2025-08" db="UniProtKB">
        <authorList>
            <consortium name="RefSeq"/>
        </authorList>
    </citation>
    <scope>IDENTIFICATION</scope>
</reference>
<accession>A0AC58L5S5</accession>
<protein>
    <submittedName>
        <fullName evidence="2">Neutral amino acid uniporter 4-like</fullName>
    </submittedName>
</protein>